<protein>
    <submittedName>
        <fullName evidence="3">Microtubule-associated protein SPIRAL2-like</fullName>
    </submittedName>
</protein>
<evidence type="ECO:0000313" key="4">
    <source>
        <dbReference type="Proteomes" id="UP000236161"/>
    </source>
</evidence>
<evidence type="ECO:0000259" key="2">
    <source>
        <dbReference type="Pfam" id="PF24714"/>
    </source>
</evidence>
<dbReference type="FunFam" id="1.25.10.10:FF:000549">
    <property type="entry name" value="ARM repeat superfamily protein"/>
    <property type="match status" value="1"/>
</dbReference>
<keyword evidence="4" id="KW-1185">Reference proteome</keyword>
<dbReference type="OrthoDB" id="1904066at2759"/>
<dbReference type="AlphaFoldDB" id="A0A2I0A7D7"/>
<dbReference type="STRING" id="1088818.A0A2I0A7D7"/>
<dbReference type="Proteomes" id="UP000236161">
    <property type="component" value="Unassembled WGS sequence"/>
</dbReference>
<feature type="domain" description="TORTIFOLIA1/SINE1-2 N-terminal" evidence="2">
    <location>
        <begin position="10"/>
        <end position="257"/>
    </location>
</feature>
<dbReference type="GO" id="GO:0008017">
    <property type="term" value="F:microtubule binding"/>
    <property type="evidence" value="ECO:0007669"/>
    <property type="project" value="InterPro"/>
</dbReference>
<feature type="region of interest" description="Disordered" evidence="1">
    <location>
        <begin position="278"/>
        <end position="298"/>
    </location>
</feature>
<proteinExistence type="predicted"/>
<evidence type="ECO:0000256" key="1">
    <source>
        <dbReference type="SAM" id="MobiDB-lite"/>
    </source>
</evidence>
<dbReference type="Pfam" id="PF24714">
    <property type="entry name" value="TOR1L1_N"/>
    <property type="match status" value="1"/>
</dbReference>
<dbReference type="InterPro" id="IPR057600">
    <property type="entry name" value="TORTIFOLIA1/SINE1-2_N"/>
</dbReference>
<accession>A0A2I0A7D7</accession>
<dbReference type="InterPro" id="IPR033337">
    <property type="entry name" value="TORTIFOLIA1/SINE1-2"/>
</dbReference>
<evidence type="ECO:0000313" key="3">
    <source>
        <dbReference type="EMBL" id="PKA51460.1"/>
    </source>
</evidence>
<reference evidence="3 4" key="1">
    <citation type="journal article" date="2017" name="Nature">
        <title>The Apostasia genome and the evolution of orchids.</title>
        <authorList>
            <person name="Zhang G.Q."/>
            <person name="Liu K.W."/>
            <person name="Li Z."/>
            <person name="Lohaus R."/>
            <person name="Hsiao Y.Y."/>
            <person name="Niu S.C."/>
            <person name="Wang J.Y."/>
            <person name="Lin Y.C."/>
            <person name="Xu Q."/>
            <person name="Chen L.J."/>
            <person name="Yoshida K."/>
            <person name="Fujiwara S."/>
            <person name="Wang Z.W."/>
            <person name="Zhang Y.Q."/>
            <person name="Mitsuda N."/>
            <person name="Wang M."/>
            <person name="Liu G.H."/>
            <person name="Pecoraro L."/>
            <person name="Huang H.X."/>
            <person name="Xiao X.J."/>
            <person name="Lin M."/>
            <person name="Wu X.Y."/>
            <person name="Wu W.L."/>
            <person name="Chen Y.Y."/>
            <person name="Chang S.B."/>
            <person name="Sakamoto S."/>
            <person name="Ohme-Takagi M."/>
            <person name="Yagi M."/>
            <person name="Zeng S.J."/>
            <person name="Shen C.Y."/>
            <person name="Yeh C.M."/>
            <person name="Luo Y.B."/>
            <person name="Tsai W.C."/>
            <person name="Van de Peer Y."/>
            <person name="Liu Z.J."/>
        </authorList>
    </citation>
    <scope>NUCLEOTIDE SEQUENCE [LARGE SCALE GENOMIC DNA]</scope>
    <source>
        <strain evidence="4">cv. Shenzhen</strain>
        <tissue evidence="3">Stem</tissue>
    </source>
</reference>
<name>A0A2I0A7D7_9ASPA</name>
<dbReference type="PANTHER" id="PTHR31355:SF8">
    <property type="entry name" value="TORTIFOLIA1-LIKE PROTEIN 3"/>
    <property type="match status" value="1"/>
</dbReference>
<dbReference type="GO" id="GO:0005874">
    <property type="term" value="C:microtubule"/>
    <property type="evidence" value="ECO:0007669"/>
    <property type="project" value="InterPro"/>
</dbReference>
<sequence>MGKQQHPPEEMRQRVNLFMSKLSDRDTEAIAIAELESIARGLTADAVPSFVSAVGDTRTSDKTPLRRNSLRLFSVLARSLPAGTLAPHLHRILSAALRRLRDPDSSVRSALIDAVRSLAAAAPPNAIASALLRPLSEALFHEQDLHPQSAAAFALSAALEEPNAATASDLPGYLHRLVPRLVKLARSPAFKAKPAILTLLGSAASAGGTGGHGVLTTLVHCLVEFTGSEDWAARKAAAESLTRLAAIERDRLSDETETATEGRFPSASIRICSSVQSSSPSITRKSRLSISRSPPPAVSPSVMVLASSNKTNQSKNHDWGIEIAVPGAAGSKERARKKSWEQEEAEGNGIRSRLEAKRGIFDKICEEKMSGMKSGSRVVPFQESGSSEVAAVTGGAGDVLLGLQKENGDLSLIRMKLAQIESQQSTLLDLLQRFIGSSQNGIHSLETRVHSLEIALDEISRDLAASSGRMPGSDPSAKTCCHLPGTEFLSSKFWRRTEGNRFDIRFLAHTHDFGHRNIPADYKPKFGARGGFMNPLAEINPNSRASSKMHENAAYDTGIKLVQDA</sequence>
<dbReference type="EMBL" id="KZ452013">
    <property type="protein sequence ID" value="PKA51460.1"/>
    <property type="molecule type" value="Genomic_DNA"/>
</dbReference>
<dbReference type="InterPro" id="IPR016024">
    <property type="entry name" value="ARM-type_fold"/>
</dbReference>
<gene>
    <name evidence="3" type="primary">SP2L</name>
    <name evidence="3" type="ORF">AXF42_Ash002825</name>
</gene>
<dbReference type="Gene3D" id="1.25.10.10">
    <property type="entry name" value="Leucine-rich Repeat Variant"/>
    <property type="match status" value="1"/>
</dbReference>
<organism evidence="3 4">
    <name type="scientific">Apostasia shenzhenica</name>
    <dbReference type="NCBI Taxonomy" id="1088818"/>
    <lineage>
        <taxon>Eukaryota</taxon>
        <taxon>Viridiplantae</taxon>
        <taxon>Streptophyta</taxon>
        <taxon>Embryophyta</taxon>
        <taxon>Tracheophyta</taxon>
        <taxon>Spermatophyta</taxon>
        <taxon>Magnoliopsida</taxon>
        <taxon>Liliopsida</taxon>
        <taxon>Asparagales</taxon>
        <taxon>Orchidaceae</taxon>
        <taxon>Apostasioideae</taxon>
        <taxon>Apostasia</taxon>
    </lineage>
</organism>
<dbReference type="InterPro" id="IPR011989">
    <property type="entry name" value="ARM-like"/>
</dbReference>
<dbReference type="SUPFAM" id="SSF48371">
    <property type="entry name" value="ARM repeat"/>
    <property type="match status" value="1"/>
</dbReference>
<dbReference type="PANTHER" id="PTHR31355">
    <property type="entry name" value="MICROTUBULE-ASSOCIATED PROTEIN TORTIFOLIA1"/>
    <property type="match status" value="1"/>
</dbReference>